<reference evidence="3" key="1">
    <citation type="submission" date="2020-10" db="EMBL/GenBank/DDBJ databases">
        <authorList>
            <person name="Gilroy R."/>
        </authorList>
    </citation>
    <scope>NUCLEOTIDE SEQUENCE</scope>
    <source>
        <strain evidence="3">11167</strain>
    </source>
</reference>
<evidence type="ECO:0000313" key="3">
    <source>
        <dbReference type="EMBL" id="MBO8442515.1"/>
    </source>
</evidence>
<dbReference type="PANTHER" id="PTHR30041">
    <property type="entry name" value="ARSENATE REDUCTASE"/>
    <property type="match status" value="1"/>
</dbReference>
<organism evidence="3 4">
    <name type="scientific">Candidatus Aphodenecus pullistercoris</name>
    <dbReference type="NCBI Taxonomy" id="2840669"/>
    <lineage>
        <taxon>Bacteria</taxon>
        <taxon>Pseudomonadati</taxon>
        <taxon>Spirochaetota</taxon>
        <taxon>Spirochaetia</taxon>
        <taxon>Spirochaetales</taxon>
        <taxon>Candidatus Aphodenecus</taxon>
    </lineage>
</organism>
<evidence type="ECO:0000256" key="1">
    <source>
        <dbReference type="ARBA" id="ARBA00007198"/>
    </source>
</evidence>
<dbReference type="Gene3D" id="3.40.30.10">
    <property type="entry name" value="Glutaredoxin"/>
    <property type="match status" value="1"/>
</dbReference>
<evidence type="ECO:0000256" key="2">
    <source>
        <dbReference type="PROSITE-ProRule" id="PRU01282"/>
    </source>
</evidence>
<dbReference type="SUPFAM" id="SSF52833">
    <property type="entry name" value="Thioredoxin-like"/>
    <property type="match status" value="1"/>
</dbReference>
<dbReference type="InterPro" id="IPR006660">
    <property type="entry name" value="Arsenate_reductase-like"/>
</dbReference>
<dbReference type="PANTHER" id="PTHR30041:SF8">
    <property type="entry name" value="PROTEIN YFFB"/>
    <property type="match status" value="1"/>
</dbReference>
<dbReference type="EMBL" id="JADIMU010000014">
    <property type="protein sequence ID" value="MBO8442515.1"/>
    <property type="molecule type" value="Genomic_DNA"/>
</dbReference>
<protein>
    <recommendedName>
        <fullName evidence="5">Arsenate reductase</fullName>
    </recommendedName>
</protein>
<dbReference type="InterPro" id="IPR036249">
    <property type="entry name" value="Thioredoxin-like_sf"/>
</dbReference>
<dbReference type="PROSITE" id="PS51353">
    <property type="entry name" value="ARSC"/>
    <property type="match status" value="1"/>
</dbReference>
<dbReference type="Proteomes" id="UP000823633">
    <property type="component" value="Unassembled WGS sequence"/>
</dbReference>
<reference evidence="3" key="2">
    <citation type="journal article" date="2021" name="PeerJ">
        <title>Extensive microbial diversity within the chicken gut microbiome revealed by metagenomics and culture.</title>
        <authorList>
            <person name="Gilroy R."/>
            <person name="Ravi A."/>
            <person name="Getino M."/>
            <person name="Pursley I."/>
            <person name="Horton D.L."/>
            <person name="Alikhan N.F."/>
            <person name="Baker D."/>
            <person name="Gharbi K."/>
            <person name="Hall N."/>
            <person name="Watson M."/>
            <person name="Adriaenssens E.M."/>
            <person name="Foster-Nyarko E."/>
            <person name="Jarju S."/>
            <person name="Secka A."/>
            <person name="Antonio M."/>
            <person name="Oren A."/>
            <person name="Chaudhuri R.R."/>
            <person name="La Ragione R."/>
            <person name="Hildebrand F."/>
            <person name="Pallen M.J."/>
        </authorList>
    </citation>
    <scope>NUCLEOTIDE SEQUENCE</scope>
    <source>
        <strain evidence="3">11167</strain>
    </source>
</reference>
<accession>A0A9D9H657</accession>
<proteinExistence type="inferred from homology"/>
<evidence type="ECO:0008006" key="5">
    <source>
        <dbReference type="Google" id="ProtNLM"/>
    </source>
</evidence>
<dbReference type="Pfam" id="PF03960">
    <property type="entry name" value="ArsC"/>
    <property type="match status" value="1"/>
</dbReference>
<comment type="caution">
    <text evidence="3">The sequence shown here is derived from an EMBL/GenBank/DDBJ whole genome shotgun (WGS) entry which is preliminary data.</text>
</comment>
<comment type="similarity">
    <text evidence="1 2">Belongs to the ArsC family.</text>
</comment>
<sequence>MIQIIGTKSCAQTRAAIRFLKERRADYQFVDLKERSLSKGELENIFSRIAPEECIDKDGRTYAKLGLEYKVYDAAEELDGNNLLFRTPILRSRGRVAIGYDEAFLKGEL</sequence>
<gene>
    <name evidence="3" type="ORF">IAC42_01960</name>
</gene>
<dbReference type="AlphaFoldDB" id="A0A9D9H657"/>
<name>A0A9D9H657_9SPIR</name>
<evidence type="ECO:0000313" key="4">
    <source>
        <dbReference type="Proteomes" id="UP000823633"/>
    </source>
</evidence>